<dbReference type="EMBL" id="JAJSOW010000004">
    <property type="protein sequence ID" value="KAI9191826.1"/>
    <property type="molecule type" value="Genomic_DNA"/>
</dbReference>
<evidence type="ECO:0000313" key="3">
    <source>
        <dbReference type="Proteomes" id="UP001064489"/>
    </source>
</evidence>
<gene>
    <name evidence="2" type="ORF">LWI28_014072</name>
</gene>
<evidence type="ECO:0000256" key="1">
    <source>
        <dbReference type="SAM" id="MobiDB-lite"/>
    </source>
</evidence>
<proteinExistence type="predicted"/>
<dbReference type="AlphaFoldDB" id="A0AAD5JB13"/>
<protein>
    <submittedName>
        <fullName evidence="2">Uncharacterized protein</fullName>
    </submittedName>
</protein>
<keyword evidence="3" id="KW-1185">Reference proteome</keyword>
<name>A0AAD5JB13_ACENE</name>
<dbReference type="Proteomes" id="UP001064489">
    <property type="component" value="Chromosome 6"/>
</dbReference>
<sequence>MSSLLRPAKEAGRAWASRHDGMCRAGPRMPAQRTGTARHTRLSCYIQRRNVQLICVTKEIGHFLGVLVGSVLDVDVGAAVEGSGKFLQIRVRIESTLPLRCYLRVDVMGDGEETVMLRGIVPDNRLGHKGHWSGADRYQERKGQGGSSKGSDAMASWHPSGPKDSCRMRGPECSDSCDPRADCNPVSFGSGCDSGVNGQDCGRNDLGGGLEARNSGISDFATVKGKEKVVLGPGMGSISPQLDELKSISSKPMKLGVIGPVSEVMLSTPLMKIDGSGRDTSDLDVKIKDLVKGRGLN</sequence>
<accession>A0AAD5JB13</accession>
<organism evidence="2 3">
    <name type="scientific">Acer negundo</name>
    <name type="common">Box elder</name>
    <dbReference type="NCBI Taxonomy" id="4023"/>
    <lineage>
        <taxon>Eukaryota</taxon>
        <taxon>Viridiplantae</taxon>
        <taxon>Streptophyta</taxon>
        <taxon>Embryophyta</taxon>
        <taxon>Tracheophyta</taxon>
        <taxon>Spermatophyta</taxon>
        <taxon>Magnoliopsida</taxon>
        <taxon>eudicotyledons</taxon>
        <taxon>Gunneridae</taxon>
        <taxon>Pentapetalae</taxon>
        <taxon>rosids</taxon>
        <taxon>malvids</taxon>
        <taxon>Sapindales</taxon>
        <taxon>Sapindaceae</taxon>
        <taxon>Hippocastanoideae</taxon>
        <taxon>Acereae</taxon>
        <taxon>Acer</taxon>
    </lineage>
</organism>
<evidence type="ECO:0000313" key="2">
    <source>
        <dbReference type="EMBL" id="KAI9191826.1"/>
    </source>
</evidence>
<feature type="region of interest" description="Disordered" evidence="1">
    <location>
        <begin position="131"/>
        <end position="168"/>
    </location>
</feature>
<reference evidence="2" key="1">
    <citation type="journal article" date="2022" name="Plant J.">
        <title>Strategies of tolerance reflected in two North American maple genomes.</title>
        <authorList>
            <person name="McEvoy S.L."/>
            <person name="Sezen U.U."/>
            <person name="Trouern-Trend A."/>
            <person name="McMahon S.M."/>
            <person name="Schaberg P.G."/>
            <person name="Yang J."/>
            <person name="Wegrzyn J.L."/>
            <person name="Swenson N.G."/>
        </authorList>
    </citation>
    <scope>NUCLEOTIDE SEQUENCE</scope>
    <source>
        <strain evidence="2">91603</strain>
    </source>
</reference>
<reference evidence="2" key="2">
    <citation type="submission" date="2023-02" db="EMBL/GenBank/DDBJ databases">
        <authorList>
            <person name="Swenson N.G."/>
            <person name="Wegrzyn J.L."/>
            <person name="Mcevoy S.L."/>
        </authorList>
    </citation>
    <scope>NUCLEOTIDE SEQUENCE</scope>
    <source>
        <strain evidence="2">91603</strain>
        <tissue evidence="2">Leaf</tissue>
    </source>
</reference>
<comment type="caution">
    <text evidence="2">The sequence shown here is derived from an EMBL/GenBank/DDBJ whole genome shotgun (WGS) entry which is preliminary data.</text>
</comment>